<keyword evidence="1" id="KW-0812">Transmembrane</keyword>
<dbReference type="WBParaSite" id="L893_g33877.t1">
    <property type="protein sequence ID" value="L893_g33877.t1"/>
    <property type="gene ID" value="L893_g33877"/>
</dbReference>
<evidence type="ECO:0000313" key="2">
    <source>
        <dbReference type="Proteomes" id="UP000095287"/>
    </source>
</evidence>
<proteinExistence type="predicted"/>
<sequence>MRSPILRALCTEIATSVKIVVLKPSPVALVHPSPRLLSLLRVFTRWSVRNVSVTPERNRLLHIHKQSPRCTAAPPCGFHDYTYFLELRNVSRSTRPYLDNPVQPYVYASITSNANMHRSLHYTGLCFYIFVRRIMFMCQQRRLIRRWSTKGLVMNPPMTEPLLPVCEKDTAPPKNSSGRACRLVFYNFLLLVGIALALLLIHLADKLNPHH</sequence>
<feature type="transmembrane region" description="Helical" evidence="1">
    <location>
        <begin position="119"/>
        <end position="136"/>
    </location>
</feature>
<feature type="transmembrane region" description="Helical" evidence="1">
    <location>
        <begin position="183"/>
        <end position="204"/>
    </location>
</feature>
<keyword evidence="2" id="KW-1185">Reference proteome</keyword>
<reference evidence="3" key="1">
    <citation type="submission" date="2016-11" db="UniProtKB">
        <authorList>
            <consortium name="WormBaseParasite"/>
        </authorList>
    </citation>
    <scope>IDENTIFICATION</scope>
</reference>
<evidence type="ECO:0000313" key="3">
    <source>
        <dbReference type="WBParaSite" id="L893_g33877.t1"/>
    </source>
</evidence>
<keyword evidence="1" id="KW-0472">Membrane</keyword>
<dbReference type="Proteomes" id="UP000095287">
    <property type="component" value="Unplaced"/>
</dbReference>
<protein>
    <submittedName>
        <fullName evidence="3">Transmembrane protein</fullName>
    </submittedName>
</protein>
<keyword evidence="1" id="KW-1133">Transmembrane helix</keyword>
<accession>A0A1I8A9D1</accession>
<name>A0A1I8A9D1_9BILA</name>
<dbReference type="AlphaFoldDB" id="A0A1I8A9D1"/>
<organism evidence="2 3">
    <name type="scientific">Steinernema glaseri</name>
    <dbReference type="NCBI Taxonomy" id="37863"/>
    <lineage>
        <taxon>Eukaryota</taxon>
        <taxon>Metazoa</taxon>
        <taxon>Ecdysozoa</taxon>
        <taxon>Nematoda</taxon>
        <taxon>Chromadorea</taxon>
        <taxon>Rhabditida</taxon>
        <taxon>Tylenchina</taxon>
        <taxon>Panagrolaimomorpha</taxon>
        <taxon>Strongyloidoidea</taxon>
        <taxon>Steinernematidae</taxon>
        <taxon>Steinernema</taxon>
    </lineage>
</organism>
<evidence type="ECO:0000256" key="1">
    <source>
        <dbReference type="SAM" id="Phobius"/>
    </source>
</evidence>